<evidence type="ECO:0000256" key="9">
    <source>
        <dbReference type="ARBA" id="ARBA00023002"/>
    </source>
</evidence>
<gene>
    <name evidence="15" type="ORF">MAIT1_02921</name>
</gene>
<dbReference type="PANTHER" id="PTHR43331">
    <property type="entry name" value="HOMOSERINE DEHYDROGENASE"/>
    <property type="match status" value="1"/>
</dbReference>
<keyword evidence="6" id="KW-0028">Amino-acid biosynthesis</keyword>
<evidence type="ECO:0000256" key="10">
    <source>
        <dbReference type="ARBA" id="ARBA00023167"/>
    </source>
</evidence>
<dbReference type="InterPro" id="IPR019811">
    <property type="entry name" value="HDH_CS"/>
</dbReference>
<feature type="active site" description="Proton donor" evidence="11">
    <location>
        <position position="209"/>
    </location>
</feature>
<protein>
    <recommendedName>
        <fullName evidence="5">Homoserine dehydrogenase</fullName>
        <ecNumber evidence="4">1.1.1.3</ecNumber>
    </recommendedName>
</protein>
<keyword evidence="8 12" id="KW-0521">NADP</keyword>
<dbReference type="GO" id="GO:0009088">
    <property type="term" value="P:threonine biosynthetic process"/>
    <property type="evidence" value="ECO:0007669"/>
    <property type="project" value="UniProtKB-UniPathway"/>
</dbReference>
<comment type="caution">
    <text evidence="15">The sequence shown here is derived from an EMBL/GenBank/DDBJ whole genome shotgun (WGS) entry which is preliminary data.</text>
</comment>
<keyword evidence="16" id="KW-1185">Reference proteome</keyword>
<reference evidence="15 16" key="1">
    <citation type="journal article" date="2016" name="BMC Genomics">
        <title>Combined genomic and structural analyses of a cultured magnetotactic bacterium reveals its niche adaptation to a dynamic environment.</title>
        <authorList>
            <person name="Araujo A.C."/>
            <person name="Morillo V."/>
            <person name="Cypriano J."/>
            <person name="Teixeira L.C."/>
            <person name="Leao P."/>
            <person name="Lyra S."/>
            <person name="Almeida L.G."/>
            <person name="Bazylinski D.A."/>
            <person name="Vasconcellos A.T."/>
            <person name="Abreu F."/>
            <person name="Lins U."/>
        </authorList>
    </citation>
    <scope>NUCLEOTIDE SEQUENCE [LARGE SCALE GENOMIC DNA]</scope>
    <source>
        <strain evidence="15 16">IT-1</strain>
    </source>
</reference>
<evidence type="ECO:0000256" key="1">
    <source>
        <dbReference type="ARBA" id="ARBA00005056"/>
    </source>
</evidence>
<dbReference type="InterPro" id="IPR001342">
    <property type="entry name" value="HDH_cat"/>
</dbReference>
<dbReference type="PROSITE" id="PS01042">
    <property type="entry name" value="HOMOSER_DHGENASE"/>
    <property type="match status" value="1"/>
</dbReference>
<evidence type="ECO:0000313" key="16">
    <source>
        <dbReference type="Proteomes" id="UP000194003"/>
    </source>
</evidence>
<keyword evidence="10" id="KW-0486">Methionine biosynthesis</keyword>
<feature type="binding site" evidence="12">
    <location>
        <position position="109"/>
    </location>
    <ligand>
        <name>NADPH</name>
        <dbReference type="ChEBI" id="CHEBI:57783"/>
    </ligand>
</feature>
<dbReference type="Proteomes" id="UP000194003">
    <property type="component" value="Unassembled WGS sequence"/>
</dbReference>
<dbReference type="InterPro" id="IPR016204">
    <property type="entry name" value="HDH"/>
</dbReference>
<dbReference type="EC" id="1.1.1.3" evidence="4"/>
<dbReference type="EMBL" id="LVJN01000018">
    <property type="protein sequence ID" value="OSM04826.1"/>
    <property type="molecule type" value="Genomic_DNA"/>
</dbReference>
<dbReference type="NCBIfam" id="NF004976">
    <property type="entry name" value="PRK06349.1"/>
    <property type="match status" value="1"/>
</dbReference>
<feature type="binding site" evidence="12">
    <location>
        <position position="194"/>
    </location>
    <ligand>
        <name>L-homoserine</name>
        <dbReference type="ChEBI" id="CHEBI:57476"/>
    </ligand>
</feature>
<dbReference type="Gene3D" id="3.30.360.10">
    <property type="entry name" value="Dihydrodipicolinate Reductase, domain 2"/>
    <property type="match status" value="1"/>
</dbReference>
<comment type="similarity">
    <text evidence="3 13">Belongs to the homoserine dehydrogenase family.</text>
</comment>
<dbReference type="Pfam" id="PF01842">
    <property type="entry name" value="ACT"/>
    <property type="match status" value="1"/>
</dbReference>
<dbReference type="UniPathway" id="UPA00050">
    <property type="reaction ID" value="UER00063"/>
</dbReference>
<evidence type="ECO:0000256" key="3">
    <source>
        <dbReference type="ARBA" id="ARBA00006753"/>
    </source>
</evidence>
<dbReference type="InterPro" id="IPR036291">
    <property type="entry name" value="NAD(P)-bd_dom_sf"/>
</dbReference>
<dbReference type="PANTHER" id="PTHR43331:SF1">
    <property type="entry name" value="HOMOSERINE DEHYDROGENASE"/>
    <property type="match status" value="1"/>
</dbReference>
<evidence type="ECO:0000256" key="12">
    <source>
        <dbReference type="PIRSR" id="PIRSR000098-2"/>
    </source>
</evidence>
<name>A0A1Y2K823_9PROT</name>
<dbReference type="CDD" id="cd04881">
    <property type="entry name" value="ACT_HSDH-Hom"/>
    <property type="match status" value="1"/>
</dbReference>
<evidence type="ECO:0000256" key="6">
    <source>
        <dbReference type="ARBA" id="ARBA00022605"/>
    </source>
</evidence>
<dbReference type="FunFam" id="3.30.360.10:FF:000005">
    <property type="entry name" value="Homoserine dehydrogenase"/>
    <property type="match status" value="1"/>
</dbReference>
<dbReference type="SUPFAM" id="SSF55347">
    <property type="entry name" value="Glyceraldehyde-3-phosphate dehydrogenase-like, C-terminal domain"/>
    <property type="match status" value="1"/>
</dbReference>
<dbReference type="GO" id="GO:0050661">
    <property type="term" value="F:NADP binding"/>
    <property type="evidence" value="ECO:0007669"/>
    <property type="project" value="InterPro"/>
</dbReference>
<evidence type="ECO:0000256" key="5">
    <source>
        <dbReference type="ARBA" id="ARBA00013376"/>
    </source>
</evidence>
<dbReference type="SUPFAM" id="SSF51735">
    <property type="entry name" value="NAD(P)-binding Rossmann-fold domains"/>
    <property type="match status" value="1"/>
</dbReference>
<dbReference type="Pfam" id="PF03447">
    <property type="entry name" value="NAD_binding_3"/>
    <property type="match status" value="1"/>
</dbReference>
<dbReference type="SUPFAM" id="SSF55021">
    <property type="entry name" value="ACT-like"/>
    <property type="match status" value="1"/>
</dbReference>
<dbReference type="GO" id="GO:0009086">
    <property type="term" value="P:methionine biosynthetic process"/>
    <property type="evidence" value="ECO:0007669"/>
    <property type="project" value="UniProtKB-KW"/>
</dbReference>
<accession>A0A1Y2K823</accession>
<dbReference type="Gene3D" id="3.30.70.260">
    <property type="match status" value="1"/>
</dbReference>
<sequence>MESGMQTLRVGILGFGTVGRGVARMLRDQADILQQRAGVALQLTAIATRTPGRDRGIPLDGVTLTDDAARVTAGDDVDVVCELIGGLDPAESLVRDALGNGKHVVTANKALIAERGNGLIELAAANNCELLFEASTAGAIPIIKALRESLAGNRINRIQGILNGTCNYILTEMREKGLPYEQVLAEAQRLGYAEADPTFDVGGFDAAHKLTILAAIGFGIPLSYDKIQVEGIAEISDVDIAWATEMGYRIKLLGIANRVDGEVELRVQPTLVAANSMLGAVEGVFNAVRVEGDFSGPTLYYGRGAGEEPTASAVVADLVDIARNIKSGGAAGRTPLLGAPLADLSAPVFRSPGEHFGAYYLRLSVIDKPGVLADITALLKKHDISIDALVQRGRSPNEAVPLVMVTHEAREAQMLACLAEIEQLPLVESKAHMIRIEEDAA</sequence>
<feature type="domain" description="ACT" evidence="14">
    <location>
        <begin position="360"/>
        <end position="435"/>
    </location>
</feature>
<dbReference type="InterPro" id="IPR002912">
    <property type="entry name" value="ACT_dom"/>
</dbReference>
<dbReference type="GO" id="GO:0004412">
    <property type="term" value="F:homoserine dehydrogenase activity"/>
    <property type="evidence" value="ECO:0007669"/>
    <property type="project" value="UniProtKB-EC"/>
</dbReference>
<dbReference type="UniPathway" id="UPA00051">
    <property type="reaction ID" value="UER00465"/>
</dbReference>
<evidence type="ECO:0000256" key="4">
    <source>
        <dbReference type="ARBA" id="ARBA00013213"/>
    </source>
</evidence>
<comment type="pathway">
    <text evidence="1">Amino-acid biosynthesis; L-threonine biosynthesis; L-threonine from L-aspartate: step 3/5.</text>
</comment>
<dbReference type="InterPro" id="IPR045865">
    <property type="entry name" value="ACT-like_dom_sf"/>
</dbReference>
<dbReference type="Gene3D" id="3.40.50.720">
    <property type="entry name" value="NAD(P)-binding Rossmann-like Domain"/>
    <property type="match status" value="1"/>
</dbReference>
<dbReference type="InterPro" id="IPR005106">
    <property type="entry name" value="Asp/hSer_DH_NAD-bd"/>
</dbReference>
<organism evidence="15 16">
    <name type="scientific">Magnetofaba australis IT-1</name>
    <dbReference type="NCBI Taxonomy" id="1434232"/>
    <lineage>
        <taxon>Bacteria</taxon>
        <taxon>Pseudomonadati</taxon>
        <taxon>Pseudomonadota</taxon>
        <taxon>Magnetococcia</taxon>
        <taxon>Magnetococcales</taxon>
        <taxon>Magnetococcaceae</taxon>
        <taxon>Magnetofaba</taxon>
    </lineage>
</organism>
<evidence type="ECO:0000256" key="13">
    <source>
        <dbReference type="RuleBase" id="RU004171"/>
    </source>
</evidence>
<keyword evidence="7" id="KW-0791">Threonine biosynthesis</keyword>
<proteinExistence type="inferred from homology"/>
<evidence type="ECO:0000256" key="2">
    <source>
        <dbReference type="ARBA" id="ARBA00005062"/>
    </source>
</evidence>
<evidence type="ECO:0000259" key="14">
    <source>
        <dbReference type="PROSITE" id="PS51671"/>
    </source>
</evidence>
<dbReference type="STRING" id="1434232.MAIT1_02921"/>
<keyword evidence="9" id="KW-0560">Oxidoreductase</keyword>
<dbReference type="PIRSF" id="PIRSF000098">
    <property type="entry name" value="Homoser_dehydrog"/>
    <property type="match status" value="1"/>
</dbReference>
<evidence type="ECO:0000256" key="11">
    <source>
        <dbReference type="PIRSR" id="PIRSR000098-1"/>
    </source>
</evidence>
<dbReference type="Pfam" id="PF00742">
    <property type="entry name" value="Homoserine_dh"/>
    <property type="match status" value="1"/>
</dbReference>
<evidence type="ECO:0000256" key="8">
    <source>
        <dbReference type="ARBA" id="ARBA00022857"/>
    </source>
</evidence>
<comment type="pathway">
    <text evidence="2">Amino-acid biosynthesis; L-methionine biosynthesis via de novo pathway; L-homoserine from L-aspartate: step 3/3.</text>
</comment>
<dbReference type="PROSITE" id="PS51671">
    <property type="entry name" value="ACT"/>
    <property type="match status" value="1"/>
</dbReference>
<dbReference type="AlphaFoldDB" id="A0A1Y2K823"/>
<evidence type="ECO:0000313" key="15">
    <source>
        <dbReference type="EMBL" id="OSM04826.1"/>
    </source>
</evidence>
<evidence type="ECO:0000256" key="7">
    <source>
        <dbReference type="ARBA" id="ARBA00022697"/>
    </source>
</evidence>